<proteinExistence type="predicted"/>
<evidence type="ECO:0000313" key="3">
    <source>
        <dbReference type="Proteomes" id="UP000654004"/>
    </source>
</evidence>
<dbReference type="EMBL" id="BMQW01000005">
    <property type="protein sequence ID" value="GGP88423.1"/>
    <property type="molecule type" value="Genomic_DNA"/>
</dbReference>
<keyword evidence="2" id="KW-0503">Monooxygenase</keyword>
<sequence>MTQTKRNPSVVIIGAGMTGILMTIKLRQAGITDIVVLEKKESVGGTWRENTYPGAACDVPAHMYTYSFEPNPNWSRFFARGPEIKQYFEHVVDKYDVARDIRFNEAVTDAHYSDGKWTVKTNKGQTYIADFVVCATGILHHPQFPTIAGLDDFKGAKFHTAQWDHSVEISANTRVGVIGTGSTAAQAIPELINTGADVSVFQRTPQWLMHLPDYAFSTTMRKLMTRYPIITKIHRNTGKFILEHFFTKAVTGQFIQKHLLSFLCKANLRLSIKDKGLREKLRPHYQVGCKRVIINSTFYKGIQKPNAHLITEGIERITETGIITKDGNHHELDVLVLSTGFNAFNFMRPMNLVGRNNVHIDKAWAHKIKAYRSMLLSDYPNFFLMLGPNTPIGNFSVIAMSEVQTEYVIKLIDKWRAHEFDEFEAKPQAIDDFTAYVREGLKGTSWVGGCQSWYLDVDGDPILWPYTWQRWVDEMKEPQMEHINTTTF</sequence>
<dbReference type="Proteomes" id="UP000654004">
    <property type="component" value="Unassembled WGS sequence"/>
</dbReference>
<dbReference type="GO" id="GO:0004497">
    <property type="term" value="F:monooxygenase activity"/>
    <property type="evidence" value="ECO:0007669"/>
    <property type="project" value="UniProtKB-KW"/>
</dbReference>
<gene>
    <name evidence="2" type="ORF">GCM10009410_22900</name>
</gene>
<keyword evidence="3" id="KW-1185">Reference proteome</keyword>
<dbReference type="PIRSF" id="PIRSF000332">
    <property type="entry name" value="FMO"/>
    <property type="match status" value="1"/>
</dbReference>
<dbReference type="Pfam" id="PF13738">
    <property type="entry name" value="Pyr_redox_3"/>
    <property type="match status" value="1"/>
</dbReference>
<comment type="caution">
    <text evidence="2">The sequence shown here is derived from an EMBL/GenBank/DDBJ whole genome shotgun (WGS) entry which is preliminary data.</text>
</comment>
<keyword evidence="1" id="KW-0560">Oxidoreductase</keyword>
<dbReference type="InterPro" id="IPR051209">
    <property type="entry name" value="FAD-bind_Monooxygenase_sf"/>
</dbReference>
<accession>A0ABQ2QQ45</accession>
<dbReference type="PANTHER" id="PTHR42877">
    <property type="entry name" value="L-ORNITHINE N(5)-MONOOXYGENASE-RELATED"/>
    <property type="match status" value="1"/>
</dbReference>
<name>A0ABQ2QQ45_9GAMM</name>
<evidence type="ECO:0000313" key="2">
    <source>
        <dbReference type="EMBL" id="GGP88423.1"/>
    </source>
</evidence>
<reference evidence="3" key="1">
    <citation type="journal article" date="2019" name="Int. J. Syst. Evol. Microbiol.">
        <title>The Global Catalogue of Microorganisms (GCM) 10K type strain sequencing project: providing services to taxonomists for standard genome sequencing and annotation.</title>
        <authorList>
            <consortium name="The Broad Institute Genomics Platform"/>
            <consortium name="The Broad Institute Genome Sequencing Center for Infectious Disease"/>
            <person name="Wu L."/>
            <person name="Ma J."/>
        </authorList>
    </citation>
    <scope>NUCLEOTIDE SEQUENCE [LARGE SCALE GENOMIC DNA]</scope>
    <source>
        <strain evidence="3">JCM 32305</strain>
    </source>
</reference>
<dbReference type="InterPro" id="IPR000960">
    <property type="entry name" value="Flavin_mOase"/>
</dbReference>
<organism evidence="2 3">
    <name type="scientific">Shewanella ulleungensis</name>
    <dbReference type="NCBI Taxonomy" id="2282699"/>
    <lineage>
        <taxon>Bacteria</taxon>
        <taxon>Pseudomonadati</taxon>
        <taxon>Pseudomonadota</taxon>
        <taxon>Gammaproteobacteria</taxon>
        <taxon>Alteromonadales</taxon>
        <taxon>Shewanellaceae</taxon>
        <taxon>Shewanella</taxon>
    </lineage>
</organism>
<evidence type="ECO:0000256" key="1">
    <source>
        <dbReference type="ARBA" id="ARBA00023002"/>
    </source>
</evidence>
<dbReference type="Gene3D" id="3.50.50.60">
    <property type="entry name" value="FAD/NAD(P)-binding domain"/>
    <property type="match status" value="2"/>
</dbReference>
<dbReference type="RefSeq" id="WP_188956323.1">
    <property type="nucleotide sequence ID" value="NZ_BMQW01000005.1"/>
</dbReference>
<dbReference type="InterPro" id="IPR036188">
    <property type="entry name" value="FAD/NAD-bd_sf"/>
</dbReference>
<protein>
    <submittedName>
        <fullName evidence="2">Monooxygenase</fullName>
    </submittedName>
</protein>
<dbReference type="PANTHER" id="PTHR42877:SF4">
    <property type="entry name" value="FAD_NAD(P)-BINDING DOMAIN-CONTAINING PROTEIN-RELATED"/>
    <property type="match status" value="1"/>
</dbReference>
<dbReference type="SUPFAM" id="SSF51905">
    <property type="entry name" value="FAD/NAD(P)-binding domain"/>
    <property type="match status" value="2"/>
</dbReference>